<sequence length="102" mass="10950">LAALAAAFSANFFFLSIAYFAFAISSSLFNSFSFAASTSLFFCNFSDTKISSATTLISGLRIVSVSESTSFSGATSGFSSRFLIRPSRLNSRLSRDGKIFFS</sequence>
<feature type="non-terminal residue" evidence="1">
    <location>
        <position position="1"/>
    </location>
</feature>
<evidence type="ECO:0000313" key="2">
    <source>
        <dbReference type="Proteomes" id="UP000323597"/>
    </source>
</evidence>
<proteinExistence type="predicted"/>
<dbReference type="Proteomes" id="UP000323597">
    <property type="component" value="Chromosome D05"/>
</dbReference>
<dbReference type="AlphaFoldDB" id="A0A5D2V6Q2"/>
<evidence type="ECO:0000313" key="1">
    <source>
        <dbReference type="EMBL" id="TYI84918.1"/>
    </source>
</evidence>
<dbReference type="EMBL" id="CM017653">
    <property type="protein sequence ID" value="TYI84918.1"/>
    <property type="molecule type" value="Genomic_DNA"/>
</dbReference>
<accession>A0A5D2V6Q2</accession>
<protein>
    <submittedName>
        <fullName evidence="1">Uncharacterized protein</fullName>
    </submittedName>
</protein>
<organism evidence="1 2">
    <name type="scientific">Gossypium mustelinum</name>
    <name type="common">Cotton</name>
    <name type="synonym">Gossypium caicoense</name>
    <dbReference type="NCBI Taxonomy" id="34275"/>
    <lineage>
        <taxon>Eukaryota</taxon>
        <taxon>Viridiplantae</taxon>
        <taxon>Streptophyta</taxon>
        <taxon>Embryophyta</taxon>
        <taxon>Tracheophyta</taxon>
        <taxon>Spermatophyta</taxon>
        <taxon>Magnoliopsida</taxon>
        <taxon>eudicotyledons</taxon>
        <taxon>Gunneridae</taxon>
        <taxon>Pentapetalae</taxon>
        <taxon>rosids</taxon>
        <taxon>malvids</taxon>
        <taxon>Malvales</taxon>
        <taxon>Malvaceae</taxon>
        <taxon>Malvoideae</taxon>
        <taxon>Gossypium</taxon>
    </lineage>
</organism>
<reference evidence="1 2" key="1">
    <citation type="submission" date="2019-07" db="EMBL/GenBank/DDBJ databases">
        <title>WGS assembly of Gossypium mustelinum.</title>
        <authorList>
            <person name="Chen Z.J."/>
            <person name="Sreedasyam A."/>
            <person name="Ando A."/>
            <person name="Song Q."/>
            <person name="De L."/>
            <person name="Hulse-Kemp A."/>
            <person name="Ding M."/>
            <person name="Ye W."/>
            <person name="Kirkbride R."/>
            <person name="Jenkins J."/>
            <person name="Plott C."/>
            <person name="Lovell J."/>
            <person name="Lin Y.-M."/>
            <person name="Vaughn R."/>
            <person name="Liu B."/>
            <person name="Li W."/>
            <person name="Simpson S."/>
            <person name="Scheffler B."/>
            <person name="Saski C."/>
            <person name="Grover C."/>
            <person name="Hu G."/>
            <person name="Conover J."/>
            <person name="Carlson J."/>
            <person name="Shu S."/>
            <person name="Boston L."/>
            <person name="Williams M."/>
            <person name="Peterson D."/>
            <person name="Mcgee K."/>
            <person name="Jones D."/>
            <person name="Wendel J."/>
            <person name="Stelly D."/>
            <person name="Grimwood J."/>
            <person name="Schmutz J."/>
        </authorList>
    </citation>
    <scope>NUCLEOTIDE SEQUENCE [LARGE SCALE GENOMIC DNA]</scope>
    <source>
        <strain evidence="1">1408120.09</strain>
    </source>
</reference>
<gene>
    <name evidence="1" type="ORF">E1A91_D05G401000v1</name>
</gene>
<keyword evidence="2" id="KW-1185">Reference proteome</keyword>
<name>A0A5D2V6Q2_GOSMU</name>